<gene>
    <name evidence="7" type="ORF">GR328_00675</name>
</gene>
<dbReference type="Proteomes" id="UP000436483">
    <property type="component" value="Unassembled WGS sequence"/>
</dbReference>
<dbReference type="InterPro" id="IPR036909">
    <property type="entry name" value="Cyt_c-like_dom_sf"/>
</dbReference>
<evidence type="ECO:0000256" key="5">
    <source>
        <dbReference type="SAM" id="SignalP"/>
    </source>
</evidence>
<dbReference type="PANTHER" id="PTHR35008:SF4">
    <property type="entry name" value="BLL4482 PROTEIN"/>
    <property type="match status" value="1"/>
</dbReference>
<dbReference type="Gene3D" id="1.10.760.10">
    <property type="entry name" value="Cytochrome c-like domain"/>
    <property type="match status" value="1"/>
</dbReference>
<reference evidence="7 8" key="2">
    <citation type="submission" date="2020-01" db="EMBL/GenBank/DDBJ databases">
        <title>Microvirga sp. nov., an arsenate reduction bacterium isolated from Tibet hotspring sediments.</title>
        <authorList>
            <person name="Xian W.-D."/>
            <person name="Li W.-J."/>
        </authorList>
    </citation>
    <scope>NUCLEOTIDE SEQUENCE [LARGE SCALE GENOMIC DNA]</scope>
    <source>
        <strain evidence="7 8">KCTC 23863</strain>
    </source>
</reference>
<sequence>MKISRIVLLAAAVAISVPAAAVAQSKKSAKNAQVKRGEYLVNSVGCHDCHTPMKMGANGPEPDMTRMLSGHPQDMQVPPAPASSGPWVIHAAPLTAWSGPWGLSFAANLTPDPETGVLRDFTEQQFIQAIRTGKHQGQGRPILPPMPWPAFKNMTDADLKAIFAYLRQIPPIKNKVPDPVLAGAQ</sequence>
<dbReference type="GO" id="GO:0009055">
    <property type="term" value="F:electron transfer activity"/>
    <property type="evidence" value="ECO:0007669"/>
    <property type="project" value="InterPro"/>
</dbReference>
<evidence type="ECO:0000256" key="4">
    <source>
        <dbReference type="PROSITE-ProRule" id="PRU00433"/>
    </source>
</evidence>
<dbReference type="RefSeq" id="WP_160882608.1">
    <property type="nucleotide sequence ID" value="NZ_WURB01000001.1"/>
</dbReference>
<evidence type="ECO:0000313" key="8">
    <source>
        <dbReference type="Proteomes" id="UP000436483"/>
    </source>
</evidence>
<evidence type="ECO:0000256" key="3">
    <source>
        <dbReference type="ARBA" id="ARBA00023004"/>
    </source>
</evidence>
<feature type="signal peptide" evidence="5">
    <location>
        <begin position="1"/>
        <end position="23"/>
    </location>
</feature>
<keyword evidence="5" id="KW-0732">Signal</keyword>
<evidence type="ECO:0000256" key="2">
    <source>
        <dbReference type="ARBA" id="ARBA00022723"/>
    </source>
</evidence>
<dbReference type="OrthoDB" id="9811281at2"/>
<reference evidence="7 8" key="1">
    <citation type="submission" date="2019-12" db="EMBL/GenBank/DDBJ databases">
        <authorList>
            <person name="Yuan C.-G."/>
        </authorList>
    </citation>
    <scope>NUCLEOTIDE SEQUENCE [LARGE SCALE GENOMIC DNA]</scope>
    <source>
        <strain evidence="7 8">KCTC 23863</strain>
    </source>
</reference>
<dbReference type="InterPro" id="IPR051459">
    <property type="entry name" value="Cytochrome_c-type_DH"/>
</dbReference>
<evidence type="ECO:0000259" key="6">
    <source>
        <dbReference type="PROSITE" id="PS51007"/>
    </source>
</evidence>
<keyword evidence="8" id="KW-1185">Reference proteome</keyword>
<dbReference type="SUPFAM" id="SSF46626">
    <property type="entry name" value="Cytochrome c"/>
    <property type="match status" value="1"/>
</dbReference>
<dbReference type="EMBL" id="WURB01000001">
    <property type="protein sequence ID" value="MXQ09992.1"/>
    <property type="molecule type" value="Genomic_DNA"/>
</dbReference>
<dbReference type="PANTHER" id="PTHR35008">
    <property type="entry name" value="BLL4482 PROTEIN-RELATED"/>
    <property type="match status" value="1"/>
</dbReference>
<dbReference type="GO" id="GO:0020037">
    <property type="term" value="F:heme binding"/>
    <property type="evidence" value="ECO:0007669"/>
    <property type="project" value="InterPro"/>
</dbReference>
<comment type="caution">
    <text evidence="7">The sequence shown here is derived from an EMBL/GenBank/DDBJ whole genome shotgun (WGS) entry which is preliminary data.</text>
</comment>
<dbReference type="AlphaFoldDB" id="A0A7X3SM51"/>
<organism evidence="7 8">
    <name type="scientific">Microvirga makkahensis</name>
    <dbReference type="NCBI Taxonomy" id="1128670"/>
    <lineage>
        <taxon>Bacteria</taxon>
        <taxon>Pseudomonadati</taxon>
        <taxon>Pseudomonadota</taxon>
        <taxon>Alphaproteobacteria</taxon>
        <taxon>Hyphomicrobiales</taxon>
        <taxon>Methylobacteriaceae</taxon>
        <taxon>Microvirga</taxon>
    </lineage>
</organism>
<keyword evidence="3 4" id="KW-0408">Iron</keyword>
<accession>A0A7X3SM51</accession>
<dbReference type="PROSITE" id="PS51007">
    <property type="entry name" value="CYTC"/>
    <property type="match status" value="1"/>
</dbReference>
<name>A0A7X3SM51_9HYPH</name>
<dbReference type="InterPro" id="IPR009056">
    <property type="entry name" value="Cyt_c-like_dom"/>
</dbReference>
<evidence type="ECO:0000256" key="1">
    <source>
        <dbReference type="ARBA" id="ARBA00022617"/>
    </source>
</evidence>
<feature type="chain" id="PRO_5030996587" evidence="5">
    <location>
        <begin position="24"/>
        <end position="185"/>
    </location>
</feature>
<keyword evidence="2 4" id="KW-0479">Metal-binding</keyword>
<dbReference type="GO" id="GO:0046872">
    <property type="term" value="F:metal ion binding"/>
    <property type="evidence" value="ECO:0007669"/>
    <property type="project" value="UniProtKB-KW"/>
</dbReference>
<protein>
    <submittedName>
        <fullName evidence="7">C-type cytochrome</fullName>
    </submittedName>
</protein>
<proteinExistence type="predicted"/>
<keyword evidence="1 4" id="KW-0349">Heme</keyword>
<feature type="domain" description="Cytochrome c" evidence="6">
    <location>
        <begin position="32"/>
        <end position="170"/>
    </location>
</feature>
<evidence type="ECO:0000313" key="7">
    <source>
        <dbReference type="EMBL" id="MXQ09992.1"/>
    </source>
</evidence>